<dbReference type="AlphaFoldDB" id="A0A6N7QKS9"/>
<gene>
    <name evidence="1" type="ORF">GIY21_20815</name>
    <name evidence="2" type="ORF">GIY22_20825</name>
</gene>
<evidence type="ECO:0000313" key="4">
    <source>
        <dbReference type="Proteomes" id="UP000439314"/>
    </source>
</evidence>
<dbReference type="RefSeq" id="WP_157835242.1">
    <property type="nucleotide sequence ID" value="NZ_WJPM01000033.1"/>
</dbReference>
<accession>A0A6N7QKS9</accession>
<proteinExistence type="predicted"/>
<sequence length="94" mass="10611">MAHKKKIHAHIQAAADELIAFVRSCEADYVERWVPTVHVKDALELNFVATPQQGRQYGPKGWLFAILARVLEDQGVLEHKKVGNRSYCRSRAAA</sequence>
<evidence type="ECO:0000313" key="1">
    <source>
        <dbReference type="EMBL" id="MRH02745.1"/>
    </source>
</evidence>
<name>A0A6N7QKS9_9XANT</name>
<protein>
    <submittedName>
        <fullName evidence="1">Uncharacterized protein</fullName>
    </submittedName>
</protein>
<dbReference type="Proteomes" id="UP000439314">
    <property type="component" value="Unassembled WGS sequence"/>
</dbReference>
<reference evidence="3 4" key="1">
    <citation type="submission" date="2019-11" db="EMBL/GenBank/DDBJ databases">
        <title>First report of rice panicle blight caused by Xanthomonas sp. in Iran.</title>
        <authorList>
            <person name="Mirghasempour S.A."/>
            <person name="Huang S."/>
            <person name="Brady C.L."/>
            <person name="Studholme D.J."/>
        </authorList>
    </citation>
    <scope>NUCLEOTIDE SEQUENCE [LARGE SCALE GENOMIC DNA]</scope>
    <source>
        <strain evidence="1 4">ASD011</strain>
        <strain evidence="3">SAM114</strain>
    </source>
</reference>
<dbReference type="Proteomes" id="UP000437931">
    <property type="component" value="Unassembled WGS sequence"/>
</dbReference>
<dbReference type="EMBL" id="WJPM01000033">
    <property type="protein sequence ID" value="MRH77076.1"/>
    <property type="molecule type" value="Genomic_DNA"/>
</dbReference>
<organism evidence="1 4">
    <name type="scientific">Xanthomonas sontii</name>
    <dbReference type="NCBI Taxonomy" id="2650745"/>
    <lineage>
        <taxon>Bacteria</taxon>
        <taxon>Pseudomonadati</taxon>
        <taxon>Pseudomonadota</taxon>
        <taxon>Gammaproteobacteria</taxon>
        <taxon>Lysobacterales</taxon>
        <taxon>Lysobacteraceae</taxon>
        <taxon>Xanthomonas</taxon>
    </lineage>
</organism>
<evidence type="ECO:0000313" key="2">
    <source>
        <dbReference type="EMBL" id="MRH77076.1"/>
    </source>
</evidence>
<keyword evidence="3" id="KW-1185">Reference proteome</keyword>
<reference evidence="2" key="2">
    <citation type="journal article" date="2020" name="Plant Dis.">
        <title>A Grain Rot of Rice in Iran Caused by a Xanthomonas Strain Closely Related to X. sacchari.</title>
        <authorList>
            <person name="Mirghasempour S.A."/>
            <person name="Huang S."/>
            <person name="Studholme D.J."/>
            <person name="Brady C.L."/>
        </authorList>
    </citation>
    <scope>NUCLEOTIDE SEQUENCE</scope>
    <source>
        <strain evidence="2">SAM114</strain>
    </source>
</reference>
<dbReference type="EMBL" id="WJPN01000033">
    <property type="protein sequence ID" value="MRH02745.1"/>
    <property type="molecule type" value="Genomic_DNA"/>
</dbReference>
<comment type="caution">
    <text evidence="1">The sequence shown here is derived from an EMBL/GenBank/DDBJ whole genome shotgun (WGS) entry which is preliminary data.</text>
</comment>
<evidence type="ECO:0000313" key="3">
    <source>
        <dbReference type="Proteomes" id="UP000437931"/>
    </source>
</evidence>